<evidence type="ECO:0000313" key="2">
    <source>
        <dbReference type="EMBL" id="MFA1773553.1"/>
    </source>
</evidence>
<reference evidence="1 3" key="2">
    <citation type="submission" date="2019-09" db="EMBL/GenBank/DDBJ databases">
        <title>A bacterium isolated from glacier soil.</title>
        <authorList>
            <person name="Liu Q."/>
        </authorList>
    </citation>
    <scope>NUCLEOTIDE SEQUENCE [LARGE SCALE GENOMIC DNA]</scope>
    <source>
        <strain evidence="1 3">MDT1-10-3</strain>
    </source>
</reference>
<dbReference type="EMBL" id="JBGOGF010000013">
    <property type="protein sequence ID" value="MFA1773553.1"/>
    <property type="molecule type" value="Genomic_DNA"/>
</dbReference>
<evidence type="ECO:0000313" key="3">
    <source>
        <dbReference type="Proteomes" id="UP000323866"/>
    </source>
</evidence>
<protein>
    <submittedName>
        <fullName evidence="1">Uncharacterized protein</fullName>
    </submittedName>
</protein>
<dbReference type="RefSeq" id="WP_149100484.1">
    <property type="nucleotide sequence ID" value="NZ_BMMG01000009.1"/>
</dbReference>
<reference evidence="1 3" key="1">
    <citation type="submission" date="2019-07" db="EMBL/GenBank/DDBJ databases">
        <authorList>
            <person name="Qu J.-H."/>
        </authorList>
    </citation>
    <scope>NUCLEOTIDE SEQUENCE [LARGE SCALE GENOMIC DNA]</scope>
    <source>
        <strain evidence="1 3">MDT1-10-3</strain>
    </source>
</reference>
<dbReference type="Proteomes" id="UP000323866">
    <property type="component" value="Unassembled WGS sequence"/>
</dbReference>
<organism evidence="1 3">
    <name type="scientific">Rufibacter glacialis</name>
    <dbReference type="NCBI Taxonomy" id="1259555"/>
    <lineage>
        <taxon>Bacteria</taxon>
        <taxon>Pseudomonadati</taxon>
        <taxon>Bacteroidota</taxon>
        <taxon>Cytophagia</taxon>
        <taxon>Cytophagales</taxon>
        <taxon>Hymenobacteraceae</taxon>
        <taxon>Rufibacter</taxon>
    </lineage>
</organism>
<proteinExistence type="predicted"/>
<evidence type="ECO:0000313" key="4">
    <source>
        <dbReference type="Proteomes" id="UP001570846"/>
    </source>
</evidence>
<gene>
    <name evidence="2" type="ORF">ACD591_19795</name>
    <name evidence="1" type="ORF">FOE74_20320</name>
</gene>
<accession>A0A5M8Q4Z8</accession>
<dbReference type="EMBL" id="VKKZ01000026">
    <property type="protein sequence ID" value="KAA6430168.1"/>
    <property type="molecule type" value="Genomic_DNA"/>
</dbReference>
<evidence type="ECO:0000313" key="1">
    <source>
        <dbReference type="EMBL" id="KAA6430168.1"/>
    </source>
</evidence>
<sequence>MKNQFLIIVLIFLSFAVKAQKKELTISFEPSFAKHSILTITELGKHSTIILQTLEKDGSILKQEKKSVDKEEMKTLSGFLSSYEFKFKGSIDTLGTYETVRNGKKVTAHRISFGNDGITVKGKWQNDSTTNDFSFWSPQAGTNNHDLITRLFVLMDSKFKRNYTKQYLQSLKKYF</sequence>
<dbReference type="AlphaFoldDB" id="A0A5M8Q4Z8"/>
<reference evidence="2 4" key="3">
    <citation type="submission" date="2024-08" db="EMBL/GenBank/DDBJ databases">
        <authorList>
            <person name="Wei W."/>
        </authorList>
    </citation>
    <scope>NUCLEOTIDE SEQUENCE [LARGE SCALE GENOMIC DNA]</scope>
    <source>
        <strain evidence="2 4">XU2</strain>
    </source>
</reference>
<dbReference type="OrthoDB" id="1495543at2"/>
<comment type="caution">
    <text evidence="1">The sequence shown here is derived from an EMBL/GenBank/DDBJ whole genome shotgun (WGS) entry which is preliminary data.</text>
</comment>
<dbReference type="Proteomes" id="UP001570846">
    <property type="component" value="Unassembled WGS sequence"/>
</dbReference>
<keyword evidence="4" id="KW-1185">Reference proteome</keyword>
<name>A0A5M8Q4Z8_9BACT</name>